<keyword evidence="2" id="KW-0812">Transmembrane</keyword>
<feature type="region of interest" description="Disordered" evidence="1">
    <location>
        <begin position="149"/>
        <end position="187"/>
    </location>
</feature>
<feature type="transmembrane region" description="Helical" evidence="2">
    <location>
        <begin position="102"/>
        <end position="123"/>
    </location>
</feature>
<protein>
    <recommendedName>
        <fullName evidence="3">DUF1746 domain-containing protein</fullName>
    </recommendedName>
</protein>
<evidence type="ECO:0000259" key="3">
    <source>
        <dbReference type="Pfam" id="PF08508"/>
    </source>
</evidence>
<dbReference type="GO" id="GO:0032933">
    <property type="term" value="P:SREBP signaling pathway"/>
    <property type="evidence" value="ECO:0007669"/>
    <property type="project" value="InterPro"/>
</dbReference>
<proteinExistence type="predicted"/>
<evidence type="ECO:0000256" key="1">
    <source>
        <dbReference type="SAM" id="MobiDB-lite"/>
    </source>
</evidence>
<dbReference type="InterPro" id="IPR038967">
    <property type="entry name" value="Dsc4-like"/>
</dbReference>
<sequence length="274" mass="30108">MPIRHYAQRQHIIQSLDTLLYQLFTLSFFLSPTVWPLICRTATQFQFSRPRELDPKRSLRFWFFLVLLFNAGSIWSHAAEGAVVGRTVVLDFVGMAHVPTKLQLLLLDFLIVLLQMALTTIAYETSYNMASSDDTPDLLLPETSDSSSYTLLPAAEDPSGIPGPSTSSILESDTTECNAKPPEPDASPYIIDLRLSAIVDRIRHPAPPPPEPENGLPLPNVTPATLARLPESLQRMARIRRAARAARRGQGNNVERAGETPGRVPGGLGDDDGG</sequence>
<organism evidence="4 5">
    <name type="scientific">Heliocybe sulcata</name>
    <dbReference type="NCBI Taxonomy" id="5364"/>
    <lineage>
        <taxon>Eukaryota</taxon>
        <taxon>Fungi</taxon>
        <taxon>Dikarya</taxon>
        <taxon>Basidiomycota</taxon>
        <taxon>Agaricomycotina</taxon>
        <taxon>Agaricomycetes</taxon>
        <taxon>Gloeophyllales</taxon>
        <taxon>Gloeophyllaceae</taxon>
        <taxon>Heliocybe</taxon>
    </lineage>
</organism>
<dbReference type="EMBL" id="ML213506">
    <property type="protein sequence ID" value="TFK54419.1"/>
    <property type="molecule type" value="Genomic_DNA"/>
</dbReference>
<dbReference type="Proteomes" id="UP000305948">
    <property type="component" value="Unassembled WGS sequence"/>
</dbReference>
<name>A0A5C3N9A9_9AGAM</name>
<feature type="region of interest" description="Disordered" evidence="1">
    <location>
        <begin position="240"/>
        <end position="274"/>
    </location>
</feature>
<feature type="transmembrane region" description="Helical" evidence="2">
    <location>
        <begin position="20"/>
        <end position="38"/>
    </location>
</feature>
<dbReference type="InterPro" id="IPR013715">
    <property type="entry name" value="DUF1746"/>
</dbReference>
<evidence type="ECO:0000313" key="5">
    <source>
        <dbReference type="Proteomes" id="UP000305948"/>
    </source>
</evidence>
<dbReference type="GO" id="GO:0005783">
    <property type="term" value="C:endoplasmic reticulum"/>
    <property type="evidence" value="ECO:0007669"/>
    <property type="project" value="TreeGrafter"/>
</dbReference>
<reference evidence="4 5" key="1">
    <citation type="journal article" date="2019" name="Nat. Ecol. Evol.">
        <title>Megaphylogeny resolves global patterns of mushroom evolution.</title>
        <authorList>
            <person name="Varga T."/>
            <person name="Krizsan K."/>
            <person name="Foldi C."/>
            <person name="Dima B."/>
            <person name="Sanchez-Garcia M."/>
            <person name="Sanchez-Ramirez S."/>
            <person name="Szollosi G.J."/>
            <person name="Szarkandi J.G."/>
            <person name="Papp V."/>
            <person name="Albert L."/>
            <person name="Andreopoulos W."/>
            <person name="Angelini C."/>
            <person name="Antonin V."/>
            <person name="Barry K.W."/>
            <person name="Bougher N.L."/>
            <person name="Buchanan P."/>
            <person name="Buyck B."/>
            <person name="Bense V."/>
            <person name="Catcheside P."/>
            <person name="Chovatia M."/>
            <person name="Cooper J."/>
            <person name="Damon W."/>
            <person name="Desjardin D."/>
            <person name="Finy P."/>
            <person name="Geml J."/>
            <person name="Haridas S."/>
            <person name="Hughes K."/>
            <person name="Justo A."/>
            <person name="Karasinski D."/>
            <person name="Kautmanova I."/>
            <person name="Kiss B."/>
            <person name="Kocsube S."/>
            <person name="Kotiranta H."/>
            <person name="LaButti K.M."/>
            <person name="Lechner B.E."/>
            <person name="Liimatainen K."/>
            <person name="Lipzen A."/>
            <person name="Lukacs Z."/>
            <person name="Mihaltcheva S."/>
            <person name="Morgado L.N."/>
            <person name="Niskanen T."/>
            <person name="Noordeloos M.E."/>
            <person name="Ohm R.A."/>
            <person name="Ortiz-Santana B."/>
            <person name="Ovrebo C."/>
            <person name="Racz N."/>
            <person name="Riley R."/>
            <person name="Savchenko A."/>
            <person name="Shiryaev A."/>
            <person name="Soop K."/>
            <person name="Spirin V."/>
            <person name="Szebenyi C."/>
            <person name="Tomsovsky M."/>
            <person name="Tulloss R.E."/>
            <person name="Uehling J."/>
            <person name="Grigoriev I.V."/>
            <person name="Vagvolgyi C."/>
            <person name="Papp T."/>
            <person name="Martin F.M."/>
            <person name="Miettinen O."/>
            <person name="Hibbett D.S."/>
            <person name="Nagy L.G."/>
        </authorList>
    </citation>
    <scope>NUCLEOTIDE SEQUENCE [LARGE SCALE GENOMIC DNA]</scope>
    <source>
        <strain evidence="4 5">OMC1185</strain>
    </source>
</reference>
<dbReference type="Pfam" id="PF08508">
    <property type="entry name" value="DUF1746"/>
    <property type="match status" value="1"/>
</dbReference>
<dbReference type="AlphaFoldDB" id="A0A5C3N9A9"/>
<evidence type="ECO:0000256" key="2">
    <source>
        <dbReference type="SAM" id="Phobius"/>
    </source>
</evidence>
<gene>
    <name evidence="4" type="ORF">OE88DRAFT_1192176</name>
</gene>
<feature type="transmembrane region" description="Helical" evidence="2">
    <location>
        <begin position="59"/>
        <end position="78"/>
    </location>
</feature>
<evidence type="ECO:0000313" key="4">
    <source>
        <dbReference type="EMBL" id="TFK54419.1"/>
    </source>
</evidence>
<keyword evidence="2" id="KW-0472">Membrane</keyword>
<dbReference type="PANTHER" id="PTHR39405">
    <property type="entry name" value="DSC E3 UBIQUITIN LIGASE COMPLEX SUBUNIT 4"/>
    <property type="match status" value="1"/>
</dbReference>
<dbReference type="OrthoDB" id="5428737at2759"/>
<feature type="compositionally biased region" description="Low complexity" evidence="1">
    <location>
        <begin position="158"/>
        <end position="169"/>
    </location>
</feature>
<accession>A0A5C3N9A9</accession>
<dbReference type="GO" id="GO:0044695">
    <property type="term" value="C:Dsc E3 ubiquitin ligase complex"/>
    <property type="evidence" value="ECO:0007669"/>
    <property type="project" value="InterPro"/>
</dbReference>
<keyword evidence="2" id="KW-1133">Transmembrane helix</keyword>
<dbReference type="PANTHER" id="PTHR39405:SF1">
    <property type="entry name" value="DSC E3 UBIQUITIN LIGASE COMPLEX SUBUNIT 4"/>
    <property type="match status" value="1"/>
</dbReference>
<keyword evidence="5" id="KW-1185">Reference proteome</keyword>
<feature type="domain" description="DUF1746" evidence="3">
    <location>
        <begin position="15"/>
        <end position="116"/>
    </location>
</feature>